<comment type="caution">
    <text evidence="4">The sequence shown here is derived from an EMBL/GenBank/DDBJ whole genome shotgun (WGS) entry which is preliminary data.</text>
</comment>
<name>X0Q9J3_RHOWR</name>
<evidence type="ECO:0000259" key="3">
    <source>
        <dbReference type="Pfam" id="PF17482"/>
    </source>
</evidence>
<reference evidence="4 5" key="1">
    <citation type="submission" date="2014-02" db="EMBL/GenBank/DDBJ databases">
        <title>Whole genome shotgun sequence of Rhodococcus wratislaviensis NBRC 100605.</title>
        <authorList>
            <person name="Hosoyama A."/>
            <person name="Tsuchikane K."/>
            <person name="Yoshida I."/>
            <person name="Ohji S."/>
            <person name="Ichikawa N."/>
            <person name="Yamazoe A."/>
            <person name="Fujita N."/>
        </authorList>
    </citation>
    <scope>NUCLEOTIDE SEQUENCE [LARGE SCALE GENOMIC DNA]</scope>
    <source>
        <strain evidence="4 5">NBRC 100605</strain>
    </source>
</reference>
<evidence type="ECO:0000313" key="4">
    <source>
        <dbReference type="EMBL" id="GAF48252.1"/>
    </source>
</evidence>
<dbReference type="Gene3D" id="3.40.50.11780">
    <property type="match status" value="2"/>
</dbReference>
<protein>
    <recommendedName>
        <fullName evidence="6">Phage tail sheath protein</fullName>
    </recommendedName>
</protein>
<dbReference type="Pfam" id="PF17482">
    <property type="entry name" value="Phage_sheath_1C"/>
    <property type="match status" value="1"/>
</dbReference>
<dbReference type="Proteomes" id="UP000019491">
    <property type="component" value="Unassembled WGS sequence"/>
</dbReference>
<accession>X0Q9J3</accession>
<proteinExistence type="inferred from homology"/>
<dbReference type="RefSeq" id="WP_052033509.1">
    <property type="nucleotide sequence ID" value="NZ_BAWF01000051.1"/>
</dbReference>
<gene>
    <name evidence="4" type="ORF">RW1_051_00160</name>
</gene>
<dbReference type="AlphaFoldDB" id="X0Q9J3"/>
<dbReference type="PANTHER" id="PTHR35861:SF1">
    <property type="entry name" value="PHAGE TAIL SHEATH PROTEIN"/>
    <property type="match status" value="1"/>
</dbReference>
<dbReference type="InterPro" id="IPR052042">
    <property type="entry name" value="Tail_sheath_structural"/>
</dbReference>
<evidence type="ECO:0008006" key="6">
    <source>
        <dbReference type="Google" id="ProtNLM"/>
    </source>
</evidence>
<sequence length="670" mass="71620">MFATDRAPGVYYQTVDAGSPPVTPLRTDIAALIGIADRGPVDVPVPIESWQQFVSWFGGCTAVGYLGYAVRGFLENGGRRCWAVRVASNDPLLGAAASSATLSGPTGEVWLVRASTAGSWGDQVTLGLRERNTAQTHTTIHALDGSWSQVPSIAGFGRGTLVRVSQPSMPAPAWRVVSLADPVRGRLYWRHPDPAARLRYDAPLLGFHPNEPVLLESVDYRMLVSERGRLIRVCEGLSLLPESPRYGPVVLGAPRPPIDQDTGQARATSPEPVVIEELRTNTAQLGGLSVDPAVSIRLSGGRAGLSALTAYDFVGEPSGPDDSPTAVAAKRRGLRAVEEISEIGLLAVPDILIRPIEVNPTAPPPPCVPDPCLDEPAPALGPVPVPYVEQPPVFSTADVYRVQSEMVRQCEHRRDRFALLDPPYDVSVDHENGIRGVLDWRSRFDTSYAALSYPWLRVADPVGGPGSVRTIPGSGHVAGICAGTDLDTGVHRAPANRTVEWALGASLVVSDEQHAALNQRGVNALRTVAGRGLRLLGARTVSSDPDWRFVNVRRLMAMVEEALGIACQWAVFEPNGFLTRARATMSVTFFLDGLHEAGMLAGATPEESFFVKCDLDNNPLAARDIGQLLVEVGVAPSQPFEFVLLRVGRVTDSIEVRAGGGPMGATGTEA</sequence>
<dbReference type="InterPro" id="IPR020287">
    <property type="entry name" value="Tail_sheath_C"/>
</dbReference>
<dbReference type="Pfam" id="PF04984">
    <property type="entry name" value="Phage_sheath_1"/>
    <property type="match status" value="1"/>
</dbReference>
<dbReference type="InterPro" id="IPR035089">
    <property type="entry name" value="Phage_sheath_subtilisin"/>
</dbReference>
<organism evidence="4 5">
    <name type="scientific">Rhodococcus wratislaviensis NBRC 100605</name>
    <dbReference type="NCBI Taxonomy" id="1219028"/>
    <lineage>
        <taxon>Bacteria</taxon>
        <taxon>Bacillati</taxon>
        <taxon>Actinomycetota</taxon>
        <taxon>Actinomycetes</taxon>
        <taxon>Mycobacteriales</taxon>
        <taxon>Nocardiaceae</taxon>
        <taxon>Rhodococcus</taxon>
    </lineage>
</organism>
<evidence type="ECO:0000259" key="2">
    <source>
        <dbReference type="Pfam" id="PF04984"/>
    </source>
</evidence>
<keyword evidence="5" id="KW-1185">Reference proteome</keyword>
<dbReference type="OrthoDB" id="9767864at2"/>
<evidence type="ECO:0000313" key="5">
    <source>
        <dbReference type="Proteomes" id="UP000019491"/>
    </source>
</evidence>
<feature type="domain" description="Tail sheath protein subtilisin-like" evidence="2">
    <location>
        <begin position="401"/>
        <end position="540"/>
    </location>
</feature>
<comment type="similarity">
    <text evidence="1">Belongs to the myoviridae tail sheath protein family.</text>
</comment>
<dbReference type="PANTHER" id="PTHR35861">
    <property type="match status" value="1"/>
</dbReference>
<feature type="domain" description="Tail sheath protein C-terminal" evidence="3">
    <location>
        <begin position="542"/>
        <end position="647"/>
    </location>
</feature>
<evidence type="ECO:0000256" key="1">
    <source>
        <dbReference type="ARBA" id="ARBA00008005"/>
    </source>
</evidence>
<dbReference type="EMBL" id="BAWF01000051">
    <property type="protein sequence ID" value="GAF48252.1"/>
    <property type="molecule type" value="Genomic_DNA"/>
</dbReference>